<evidence type="ECO:0000256" key="6">
    <source>
        <dbReference type="SAM" id="Phobius"/>
    </source>
</evidence>
<protein>
    <submittedName>
        <fullName evidence="7">Putative iron export permease protein FetB</fullName>
    </submittedName>
</protein>
<dbReference type="AlphaFoldDB" id="A0A644Z2N6"/>
<comment type="caution">
    <text evidence="7">The sequence shown here is derived from an EMBL/GenBank/DDBJ whole genome shotgun (WGS) entry which is preliminary data.</text>
</comment>
<dbReference type="Pfam" id="PF03649">
    <property type="entry name" value="UPF0014"/>
    <property type="match status" value="1"/>
</dbReference>
<feature type="transmembrane region" description="Helical" evidence="6">
    <location>
        <begin position="95"/>
        <end position="114"/>
    </location>
</feature>
<sequence length="261" mass="28402">MREVVELGILQFSAVYLLLIVVLAIMKHAKINQTKLLIVGSFRMTIQLILAGLVLTYIFDNRNPLFTTLYLLAMMGFTIKRTLGKSPGLNRQFKIIVAGSIAFSGLSTLAFFVVGIVGQNLFNPQYAIPIAGMIMGNTMTGVTLALKSFSDSLKSQRAKVDSLLNLGATPQKILLPYVNNALETALLPTLNNMAGMGIVSLPGMMTGQILSGTLPMTAIMYQIAIMIVICTTVCLSSFCSLHFGYQTLINNRNQIKLIGEE</sequence>
<keyword evidence="4 6" id="KW-1133">Transmembrane helix</keyword>
<feature type="transmembrane region" description="Helical" evidence="6">
    <location>
        <begin position="126"/>
        <end position="146"/>
    </location>
</feature>
<dbReference type="InterPro" id="IPR005226">
    <property type="entry name" value="UPF0014_fam"/>
</dbReference>
<feature type="transmembrane region" description="Helical" evidence="6">
    <location>
        <begin position="223"/>
        <end position="245"/>
    </location>
</feature>
<dbReference type="PANTHER" id="PTHR30028">
    <property type="entry name" value="UPF0014 INNER MEMBRANE PROTEIN YBBM-RELATED"/>
    <property type="match status" value="1"/>
</dbReference>
<accession>A0A644Z2N6</accession>
<dbReference type="PANTHER" id="PTHR30028:SF0">
    <property type="entry name" value="PROTEIN ALUMINUM SENSITIVE 3"/>
    <property type="match status" value="1"/>
</dbReference>
<feature type="transmembrane region" description="Helical" evidence="6">
    <location>
        <begin position="37"/>
        <end position="59"/>
    </location>
</feature>
<keyword evidence="5 6" id="KW-0472">Membrane</keyword>
<keyword evidence="3 6" id="KW-0812">Transmembrane</keyword>
<organism evidence="7">
    <name type="scientific">bioreactor metagenome</name>
    <dbReference type="NCBI Taxonomy" id="1076179"/>
    <lineage>
        <taxon>unclassified sequences</taxon>
        <taxon>metagenomes</taxon>
        <taxon>ecological metagenomes</taxon>
    </lineage>
</organism>
<evidence type="ECO:0000256" key="4">
    <source>
        <dbReference type="ARBA" id="ARBA00022989"/>
    </source>
</evidence>
<evidence type="ECO:0000313" key="7">
    <source>
        <dbReference type="EMBL" id="MPM35130.1"/>
    </source>
</evidence>
<feature type="transmembrane region" description="Helical" evidence="6">
    <location>
        <begin position="6"/>
        <end position="25"/>
    </location>
</feature>
<reference evidence="7" key="1">
    <citation type="submission" date="2019-08" db="EMBL/GenBank/DDBJ databases">
        <authorList>
            <person name="Kucharzyk K."/>
            <person name="Murdoch R.W."/>
            <person name="Higgins S."/>
            <person name="Loffler F."/>
        </authorList>
    </citation>
    <scope>NUCLEOTIDE SEQUENCE</scope>
</reference>
<evidence type="ECO:0000256" key="1">
    <source>
        <dbReference type="ARBA" id="ARBA00004141"/>
    </source>
</evidence>
<gene>
    <name evidence="7" type="primary">fetB_6</name>
    <name evidence="7" type="ORF">SDC9_81720</name>
</gene>
<dbReference type="GO" id="GO:0005886">
    <property type="term" value="C:plasma membrane"/>
    <property type="evidence" value="ECO:0007669"/>
    <property type="project" value="TreeGrafter"/>
</dbReference>
<comment type="subcellular location">
    <subcellularLocation>
        <location evidence="1">Membrane</location>
        <topology evidence="1">Multi-pass membrane protein</topology>
    </subcellularLocation>
</comment>
<evidence type="ECO:0000256" key="3">
    <source>
        <dbReference type="ARBA" id="ARBA00022692"/>
    </source>
</evidence>
<evidence type="ECO:0000256" key="2">
    <source>
        <dbReference type="ARBA" id="ARBA00005268"/>
    </source>
</evidence>
<comment type="similarity">
    <text evidence="2">Belongs to the UPF0014 family.</text>
</comment>
<proteinExistence type="inferred from homology"/>
<evidence type="ECO:0000256" key="5">
    <source>
        <dbReference type="ARBA" id="ARBA00023136"/>
    </source>
</evidence>
<name>A0A644Z2N6_9ZZZZ</name>
<dbReference type="EMBL" id="VSSQ01007186">
    <property type="protein sequence ID" value="MPM35130.1"/>
    <property type="molecule type" value="Genomic_DNA"/>
</dbReference>